<reference evidence="3" key="1">
    <citation type="submission" date="2012-06" db="EMBL/GenBank/DDBJ databases">
        <title>The genome sequence of Coniosporium apollinis CBS 100218.</title>
        <authorList>
            <consortium name="The Broad Institute Genome Sequencing Platform"/>
            <person name="Cuomo C."/>
            <person name="Gorbushina A."/>
            <person name="Noack S."/>
            <person name="Walker B."/>
            <person name="Young S.K."/>
            <person name="Zeng Q."/>
            <person name="Gargeya S."/>
            <person name="Fitzgerald M."/>
            <person name="Haas B."/>
            <person name="Abouelleil A."/>
            <person name="Alvarado L."/>
            <person name="Arachchi H.M."/>
            <person name="Berlin A.M."/>
            <person name="Chapman S.B."/>
            <person name="Goldberg J."/>
            <person name="Griggs A."/>
            <person name="Gujja S."/>
            <person name="Hansen M."/>
            <person name="Howarth C."/>
            <person name="Imamovic A."/>
            <person name="Larimer J."/>
            <person name="McCowan C."/>
            <person name="Montmayeur A."/>
            <person name="Murphy C."/>
            <person name="Neiman D."/>
            <person name="Pearson M."/>
            <person name="Priest M."/>
            <person name="Roberts A."/>
            <person name="Saif S."/>
            <person name="Shea T."/>
            <person name="Sisk P."/>
            <person name="Sykes S."/>
            <person name="Wortman J."/>
            <person name="Nusbaum C."/>
            <person name="Birren B."/>
        </authorList>
    </citation>
    <scope>NUCLEOTIDE SEQUENCE [LARGE SCALE GENOMIC DNA]</scope>
    <source>
        <strain evidence="3">CBS 100218</strain>
    </source>
</reference>
<evidence type="ECO:0000256" key="1">
    <source>
        <dbReference type="SAM" id="MobiDB-lite"/>
    </source>
</evidence>
<organism evidence="2 3">
    <name type="scientific">Coniosporium apollinis (strain CBS 100218)</name>
    <name type="common">Rock-inhabiting black yeast</name>
    <dbReference type="NCBI Taxonomy" id="1168221"/>
    <lineage>
        <taxon>Eukaryota</taxon>
        <taxon>Fungi</taxon>
        <taxon>Dikarya</taxon>
        <taxon>Ascomycota</taxon>
        <taxon>Pezizomycotina</taxon>
        <taxon>Dothideomycetes</taxon>
        <taxon>Dothideomycetes incertae sedis</taxon>
        <taxon>Coniosporium</taxon>
    </lineage>
</organism>
<dbReference type="HOGENOM" id="CLU_2775835_0_0_1"/>
<dbReference type="GeneID" id="19898368"/>
<evidence type="ECO:0000313" key="2">
    <source>
        <dbReference type="EMBL" id="EON61839.1"/>
    </source>
</evidence>
<protein>
    <submittedName>
        <fullName evidence="2">Uncharacterized protein</fullName>
    </submittedName>
</protein>
<keyword evidence="3" id="KW-1185">Reference proteome</keyword>
<evidence type="ECO:0000313" key="3">
    <source>
        <dbReference type="Proteomes" id="UP000016924"/>
    </source>
</evidence>
<feature type="compositionally biased region" description="Basic and acidic residues" evidence="1">
    <location>
        <begin position="42"/>
        <end position="55"/>
    </location>
</feature>
<proteinExistence type="predicted"/>
<feature type="region of interest" description="Disordered" evidence="1">
    <location>
        <begin position="36"/>
        <end position="69"/>
    </location>
</feature>
<feature type="region of interest" description="Disordered" evidence="1">
    <location>
        <begin position="1"/>
        <end position="21"/>
    </location>
</feature>
<accession>R7YJ56</accession>
<dbReference type="Proteomes" id="UP000016924">
    <property type="component" value="Unassembled WGS sequence"/>
</dbReference>
<dbReference type="AlphaFoldDB" id="R7YJ56"/>
<sequence>MDGSRLRAAERRADGQDNVRDTELVLAAGLVLRRPISLVNDGHQKRNDMERHQEGGQDEDGGQERPGPV</sequence>
<gene>
    <name evidence="2" type="ORF">W97_01057</name>
</gene>
<dbReference type="RefSeq" id="XP_007777156.1">
    <property type="nucleotide sequence ID" value="XM_007778966.1"/>
</dbReference>
<dbReference type="EMBL" id="JH767557">
    <property type="protein sequence ID" value="EON61839.1"/>
    <property type="molecule type" value="Genomic_DNA"/>
</dbReference>
<name>R7YJ56_CONA1</name>